<evidence type="ECO:0008006" key="4">
    <source>
        <dbReference type="Google" id="ProtNLM"/>
    </source>
</evidence>
<dbReference type="EMBL" id="CP042997">
    <property type="protein sequence ID" value="QEH37357.1"/>
    <property type="molecule type" value="Genomic_DNA"/>
</dbReference>
<organism evidence="2 3">
    <name type="scientific">Aquisphaera giovannonii</name>
    <dbReference type="NCBI Taxonomy" id="406548"/>
    <lineage>
        <taxon>Bacteria</taxon>
        <taxon>Pseudomonadati</taxon>
        <taxon>Planctomycetota</taxon>
        <taxon>Planctomycetia</taxon>
        <taxon>Isosphaerales</taxon>
        <taxon>Isosphaeraceae</taxon>
        <taxon>Aquisphaera</taxon>
    </lineage>
</organism>
<reference evidence="2 3" key="1">
    <citation type="submission" date="2019-08" db="EMBL/GenBank/DDBJ databases">
        <title>Deep-cultivation of Planctomycetes and their phenomic and genomic characterization uncovers novel biology.</title>
        <authorList>
            <person name="Wiegand S."/>
            <person name="Jogler M."/>
            <person name="Boedeker C."/>
            <person name="Pinto D."/>
            <person name="Vollmers J."/>
            <person name="Rivas-Marin E."/>
            <person name="Kohn T."/>
            <person name="Peeters S.H."/>
            <person name="Heuer A."/>
            <person name="Rast P."/>
            <person name="Oberbeckmann S."/>
            <person name="Bunk B."/>
            <person name="Jeske O."/>
            <person name="Meyerdierks A."/>
            <person name="Storesund J.E."/>
            <person name="Kallscheuer N."/>
            <person name="Luecker S."/>
            <person name="Lage O.M."/>
            <person name="Pohl T."/>
            <person name="Merkel B.J."/>
            <person name="Hornburger P."/>
            <person name="Mueller R.-W."/>
            <person name="Bruemmer F."/>
            <person name="Labrenz M."/>
            <person name="Spormann A.M."/>
            <person name="Op den Camp H."/>
            <person name="Overmann J."/>
            <person name="Amann R."/>
            <person name="Jetten M.S.M."/>
            <person name="Mascher T."/>
            <person name="Medema M.H."/>
            <person name="Devos D.P."/>
            <person name="Kaster A.-K."/>
            <person name="Ovreas L."/>
            <person name="Rohde M."/>
            <person name="Galperin M.Y."/>
            <person name="Jogler C."/>
        </authorList>
    </citation>
    <scope>NUCLEOTIDE SEQUENCE [LARGE SCALE GENOMIC DNA]</scope>
    <source>
        <strain evidence="2 3">OJF2</strain>
    </source>
</reference>
<accession>A0A5B9WA86</accession>
<evidence type="ECO:0000313" key="2">
    <source>
        <dbReference type="EMBL" id="QEH37357.1"/>
    </source>
</evidence>
<feature type="region of interest" description="Disordered" evidence="1">
    <location>
        <begin position="21"/>
        <end position="41"/>
    </location>
</feature>
<dbReference type="PROSITE" id="PS51257">
    <property type="entry name" value="PROKAR_LIPOPROTEIN"/>
    <property type="match status" value="1"/>
</dbReference>
<protein>
    <recommendedName>
        <fullName evidence="4">Lipoprotein</fullName>
    </recommendedName>
</protein>
<dbReference type="AlphaFoldDB" id="A0A5B9WA86"/>
<sequence length="270" mass="29554">MPHLPSRMLGLVTLLAAGGCGSQPSPAKVPPPAAAAEVPSDDLTKETAAEVARIQPMPKSVAPQPAPALEAREGPHLIPGFRRSFDAPLRCPAVETGDPELDPLVSYLKASFADEIKDGHRLVIQDRTKVEILHFPEPYQDLVDKLLRQASDQIPADMIRDFCEKNRSSSPVRPEIARHLTIDLLSREEKTNLFAVGGVEGWKRFYAKFPSARGLIEVSRVGLNRDRSLALFFIHVGQAPVIGQGQMHVLKKEGGAWVELPDDLGQEITM</sequence>
<proteinExistence type="predicted"/>
<evidence type="ECO:0000256" key="1">
    <source>
        <dbReference type="SAM" id="MobiDB-lite"/>
    </source>
</evidence>
<dbReference type="KEGG" id="agv:OJF2_59470"/>
<gene>
    <name evidence="2" type="ORF">OJF2_59470</name>
</gene>
<evidence type="ECO:0000313" key="3">
    <source>
        <dbReference type="Proteomes" id="UP000324233"/>
    </source>
</evidence>
<dbReference type="Proteomes" id="UP000324233">
    <property type="component" value="Chromosome"/>
</dbReference>
<name>A0A5B9WA86_9BACT</name>
<keyword evidence="3" id="KW-1185">Reference proteome</keyword>